<gene>
    <name evidence="1" type="ORF">GLAREA_11362</name>
</gene>
<dbReference type="KEGG" id="glz:GLAREA_11362"/>
<protein>
    <submittedName>
        <fullName evidence="1">Uncharacterized protein</fullName>
    </submittedName>
</protein>
<dbReference type="OMA" id="IMGEECT"/>
<dbReference type="PANTHER" id="PTHR37576">
    <property type="entry name" value="DEFECT AT LOW TEMPERATURE PROTEIN 1"/>
    <property type="match status" value="1"/>
</dbReference>
<organism evidence="1 2">
    <name type="scientific">Glarea lozoyensis (strain ATCC 20868 / MF5171)</name>
    <dbReference type="NCBI Taxonomy" id="1116229"/>
    <lineage>
        <taxon>Eukaryota</taxon>
        <taxon>Fungi</taxon>
        <taxon>Dikarya</taxon>
        <taxon>Ascomycota</taxon>
        <taxon>Pezizomycotina</taxon>
        <taxon>Leotiomycetes</taxon>
        <taxon>Helotiales</taxon>
        <taxon>Helotiaceae</taxon>
        <taxon>Glarea</taxon>
    </lineage>
</organism>
<dbReference type="eggNOG" id="ENOG502SN08">
    <property type="taxonomic scope" value="Eukaryota"/>
</dbReference>
<reference evidence="1 2" key="1">
    <citation type="journal article" date="2013" name="BMC Genomics">
        <title>Genomics-driven discovery of the pneumocandin biosynthetic gene cluster in the fungus Glarea lozoyensis.</title>
        <authorList>
            <person name="Chen L."/>
            <person name="Yue Q."/>
            <person name="Zhang X."/>
            <person name="Xiang M."/>
            <person name="Wang C."/>
            <person name="Li S."/>
            <person name="Che Y."/>
            <person name="Ortiz-Lopez F.J."/>
            <person name="Bills G.F."/>
            <person name="Liu X."/>
            <person name="An Z."/>
        </authorList>
    </citation>
    <scope>NUCLEOTIDE SEQUENCE [LARGE SCALE GENOMIC DNA]</scope>
    <source>
        <strain evidence="2">ATCC 20868 / MF5171</strain>
    </source>
</reference>
<evidence type="ECO:0000313" key="1">
    <source>
        <dbReference type="EMBL" id="EPE35662.1"/>
    </source>
</evidence>
<evidence type="ECO:0000313" key="2">
    <source>
        <dbReference type="Proteomes" id="UP000016922"/>
    </source>
</evidence>
<dbReference type="AlphaFoldDB" id="S3DB08"/>
<dbReference type="OrthoDB" id="5357734at2759"/>
<dbReference type="Proteomes" id="UP000016922">
    <property type="component" value="Unassembled WGS sequence"/>
</dbReference>
<sequence>MATWEIESQYCNGTCKGYVPTIGIMGEECTQTRDPMDVQKAADRGDFVFAINFTAYEQGGVPTLELAVKGLTEVDRNCMGVFVTNTCKIHVGLVGYPVVIEGTNMTFDTDRDRLYLSQPMTFEGDLMSAAPGSNAGPLGALRWFGNSYFKANATIGFDAASNSYVAEPVGTMAQQYYNTNASTDEYIDCRFEWTDPTADIIQAFSHVLFRAIYYGSSNDTRQQFPATQLRPTLVYESNFLYLEIGSALLFLAVLAVSSTLWGWWELGRHVSLSPLETGKALGLLHFPENSVVPPDADTLVGVVGETKVRYGETTVLGVDGYEKSALGIRPLGVGMDPAAPRRARTSYV</sequence>
<accession>S3DB08</accession>
<proteinExistence type="predicted"/>
<dbReference type="RefSeq" id="XP_008077741.1">
    <property type="nucleotide sequence ID" value="XM_008079550.1"/>
</dbReference>
<dbReference type="STRING" id="1116229.S3DB08"/>
<dbReference type="EMBL" id="KE145354">
    <property type="protein sequence ID" value="EPE35662.1"/>
    <property type="molecule type" value="Genomic_DNA"/>
</dbReference>
<dbReference type="GeneID" id="19470403"/>
<dbReference type="PANTHER" id="PTHR37576:SF2">
    <property type="entry name" value="DEFECT AT LOW TEMPERATURE PROTEIN 1"/>
    <property type="match status" value="1"/>
</dbReference>
<keyword evidence="2" id="KW-1185">Reference proteome</keyword>
<dbReference type="HOGENOM" id="CLU_885763_0_0_1"/>
<name>S3DB08_GLAL2</name>